<keyword evidence="2" id="KW-1133">Transmembrane helix</keyword>
<evidence type="ECO:0000256" key="2">
    <source>
        <dbReference type="SAM" id="Phobius"/>
    </source>
</evidence>
<evidence type="ECO:0000256" key="1">
    <source>
        <dbReference type="SAM" id="MobiDB-lite"/>
    </source>
</evidence>
<dbReference type="GO" id="GO:0016717">
    <property type="term" value="F:oxidoreductase activity, acting on paired donors, with oxidation of a pair of donors resulting in the reduction of molecular oxygen to two molecules of water"/>
    <property type="evidence" value="ECO:0007669"/>
    <property type="project" value="TreeGrafter"/>
</dbReference>
<comment type="caution">
    <text evidence="4">The sequence shown here is derived from an EMBL/GenBank/DDBJ whole genome shotgun (WGS) entry which is preliminary data.</text>
</comment>
<evidence type="ECO:0000259" key="3">
    <source>
        <dbReference type="Pfam" id="PF00487"/>
    </source>
</evidence>
<dbReference type="Proteomes" id="UP000484255">
    <property type="component" value="Unassembled WGS sequence"/>
</dbReference>
<organism evidence="4 5">
    <name type="scientific">Ideonella livida</name>
    <dbReference type="NCBI Taxonomy" id="2707176"/>
    <lineage>
        <taxon>Bacteria</taxon>
        <taxon>Pseudomonadati</taxon>
        <taxon>Pseudomonadota</taxon>
        <taxon>Betaproteobacteria</taxon>
        <taxon>Burkholderiales</taxon>
        <taxon>Sphaerotilaceae</taxon>
        <taxon>Ideonella</taxon>
    </lineage>
</organism>
<name>A0A7C9PIG7_9BURK</name>
<evidence type="ECO:0000313" key="5">
    <source>
        <dbReference type="Proteomes" id="UP000484255"/>
    </source>
</evidence>
<dbReference type="AlphaFoldDB" id="A0A7C9PIG7"/>
<dbReference type="EMBL" id="JAAGOH010000014">
    <property type="protein sequence ID" value="NDY92051.1"/>
    <property type="molecule type" value="Genomic_DNA"/>
</dbReference>
<sequence>MPDLSPPPQPPRESRGEYDLLTGWGPQAQAAGLVGARWYQSPVPRAQLKALMQRQDGPALRDTALWLALVGAAGVAMAATWGGPWFALAFLVYATLFTGAADSRWHESSHGTAFKTRWMNDALYQLASFMALRRPTRWRWSHARHHSDTLVTGRDPEVNAVLPLPLGTLLLNVFALRYAPGEYARVLANALGRISPQEKSYVPESEWPRMVREARAWVAVYAAVVALAVGQGSALPLFFVGLPAFVGAWVHTFFGLTQHAGLPENVLDHRLNCRTVVMNPVFRFLYWNMNYHVEHHMVPMVPYHALPALHAAIRADCPPPYPSLAAAYAEILPALWRQRQDPHWAVRRPLPDAAGVAAAAPPAPPGATVLPHPATPSPLTPGAQP</sequence>
<feature type="region of interest" description="Disordered" evidence="1">
    <location>
        <begin position="355"/>
        <end position="385"/>
    </location>
</feature>
<keyword evidence="2" id="KW-0812">Transmembrane</keyword>
<dbReference type="GO" id="GO:0016020">
    <property type="term" value="C:membrane"/>
    <property type="evidence" value="ECO:0007669"/>
    <property type="project" value="TreeGrafter"/>
</dbReference>
<protein>
    <submittedName>
        <fullName evidence="4">Fatty acid desaturase</fullName>
    </submittedName>
</protein>
<feature type="domain" description="Fatty acid desaturase" evidence="3">
    <location>
        <begin position="85"/>
        <end position="323"/>
    </location>
</feature>
<dbReference type="InterPro" id="IPR005804">
    <property type="entry name" value="FA_desaturase_dom"/>
</dbReference>
<keyword evidence="5" id="KW-1185">Reference proteome</keyword>
<feature type="transmembrane region" description="Helical" evidence="2">
    <location>
        <begin position="85"/>
        <end position="101"/>
    </location>
</feature>
<keyword evidence="2" id="KW-0472">Membrane</keyword>
<evidence type="ECO:0000313" key="4">
    <source>
        <dbReference type="EMBL" id="NDY92051.1"/>
    </source>
</evidence>
<feature type="compositionally biased region" description="Pro residues" evidence="1">
    <location>
        <begin position="373"/>
        <end position="385"/>
    </location>
</feature>
<feature type="compositionally biased region" description="Low complexity" evidence="1">
    <location>
        <begin position="355"/>
        <end position="372"/>
    </location>
</feature>
<feature type="transmembrane region" description="Helical" evidence="2">
    <location>
        <begin position="214"/>
        <end position="231"/>
    </location>
</feature>
<dbReference type="Pfam" id="PF00487">
    <property type="entry name" value="FA_desaturase"/>
    <property type="match status" value="1"/>
</dbReference>
<dbReference type="InterPro" id="IPR012171">
    <property type="entry name" value="Fatty_acid_desaturase"/>
</dbReference>
<proteinExistence type="predicted"/>
<dbReference type="PANTHER" id="PTHR19353:SF19">
    <property type="entry name" value="DELTA(5) FATTY ACID DESATURASE C-RELATED"/>
    <property type="match status" value="1"/>
</dbReference>
<dbReference type="PANTHER" id="PTHR19353">
    <property type="entry name" value="FATTY ACID DESATURASE 2"/>
    <property type="match status" value="1"/>
</dbReference>
<accession>A0A7C9PIG7</accession>
<gene>
    <name evidence="4" type="ORF">G3A44_12715</name>
</gene>
<dbReference type="GO" id="GO:0008610">
    <property type="term" value="P:lipid biosynthetic process"/>
    <property type="evidence" value="ECO:0007669"/>
    <property type="project" value="UniProtKB-ARBA"/>
</dbReference>
<dbReference type="RefSeq" id="WP_163457902.1">
    <property type="nucleotide sequence ID" value="NZ_JAAGOH010000014.1"/>
</dbReference>
<reference evidence="4 5" key="1">
    <citation type="submission" date="2020-02" db="EMBL/GenBank/DDBJ databases">
        <title>Ideonella bacterium strain TBM-1.</title>
        <authorList>
            <person name="Chen W.-M."/>
        </authorList>
    </citation>
    <scope>NUCLEOTIDE SEQUENCE [LARGE SCALE GENOMIC DNA]</scope>
    <source>
        <strain evidence="4 5">TBM-1</strain>
    </source>
</reference>